<sequence>MCRHNYTCVCPENGEDIPCHKIKQQYQEQEPEPEKLFSIKVSSLPEEKVNLLQQVEVDSSYDLKRWPNHSEVVEELKEMGKIAGPMAFTGLLLYSRAMISMLFLGRLGESELAGGSLAIGFANITGYSVISGLAMGMEPICGQAFGAKRWSLLGLTLQTTILILLSASLPIGFLWLNMERILLWCGQEPNITSMANTYIIFSLPDLLAQAILHPLRIYLRTQNITKPLTYCAAITLTLHIPINYLLVLVLNLGIKGVAMAAVFTNFNLVLSLLTYLYISRACKDSWPGLTKECFKGWKPLLSLAIPSCISVCLEWWWYEFMIILCGLLLQPQASVASMGILIQTTSLVYIFPSSLSLGVSTRVGHELGGNRPGRARRAMIVALSCGVLLGFLAMTFTIIMRHRWATMFTTDPEILLLTSLALPVVGLCELGNCPQTTGCGVLRGSARPTLGANINLGSFYFVGMPVAILMGFVLNVGFVGLWMGLFAAQASCVCLMLFMLLRTDWKLQAERAKELTRGDGDEEEMDLGEKEVVVLVK</sequence>
<comment type="similarity">
    <text evidence="2 6">Belongs to the multi antimicrobial extrusion (MATE) (TC 2.A.66.1) family.</text>
</comment>
<proteinExistence type="inferred from homology"/>
<evidence type="ECO:0000256" key="6">
    <source>
        <dbReference type="RuleBase" id="RU004914"/>
    </source>
</evidence>
<evidence type="ECO:0000256" key="2">
    <source>
        <dbReference type="ARBA" id="ARBA00010199"/>
    </source>
</evidence>
<evidence type="ECO:0000256" key="4">
    <source>
        <dbReference type="ARBA" id="ARBA00022989"/>
    </source>
</evidence>
<feature type="transmembrane region" description="Helical" evidence="6">
    <location>
        <begin position="299"/>
        <end position="318"/>
    </location>
</feature>
<feature type="transmembrane region" description="Helical" evidence="6">
    <location>
        <begin position="256"/>
        <end position="278"/>
    </location>
</feature>
<feature type="transmembrane region" description="Helical" evidence="6">
    <location>
        <begin position="152"/>
        <end position="175"/>
    </location>
</feature>
<evidence type="ECO:0000256" key="5">
    <source>
        <dbReference type="ARBA" id="ARBA00023136"/>
    </source>
</evidence>
<organism evidence="7 8">
    <name type="scientific">Taxus chinensis</name>
    <name type="common">Chinese yew</name>
    <name type="synonym">Taxus wallichiana var. chinensis</name>
    <dbReference type="NCBI Taxonomy" id="29808"/>
    <lineage>
        <taxon>Eukaryota</taxon>
        <taxon>Viridiplantae</taxon>
        <taxon>Streptophyta</taxon>
        <taxon>Embryophyta</taxon>
        <taxon>Tracheophyta</taxon>
        <taxon>Spermatophyta</taxon>
        <taxon>Pinopsida</taxon>
        <taxon>Pinidae</taxon>
        <taxon>Conifers II</taxon>
        <taxon>Cupressales</taxon>
        <taxon>Taxaceae</taxon>
        <taxon>Taxus</taxon>
    </lineage>
</organism>
<dbReference type="GO" id="GO:0016020">
    <property type="term" value="C:membrane"/>
    <property type="evidence" value="ECO:0007669"/>
    <property type="project" value="UniProtKB-SubCell"/>
</dbReference>
<evidence type="ECO:0000256" key="1">
    <source>
        <dbReference type="ARBA" id="ARBA00004141"/>
    </source>
</evidence>
<dbReference type="GO" id="GO:0042910">
    <property type="term" value="F:xenobiotic transmembrane transporter activity"/>
    <property type="evidence" value="ECO:0007669"/>
    <property type="project" value="InterPro"/>
</dbReference>
<dbReference type="GO" id="GO:1990961">
    <property type="term" value="P:xenobiotic detoxification by transmembrane export across the plasma membrane"/>
    <property type="evidence" value="ECO:0007669"/>
    <property type="project" value="InterPro"/>
</dbReference>
<dbReference type="AlphaFoldDB" id="A0AA38FVW8"/>
<keyword evidence="8" id="KW-1185">Reference proteome</keyword>
<gene>
    <name evidence="7" type="ORF">KI387_026173</name>
</gene>
<feature type="non-terminal residue" evidence="7">
    <location>
        <position position="1"/>
    </location>
</feature>
<feature type="transmembrane region" description="Helical" evidence="6">
    <location>
        <begin position="454"/>
        <end position="474"/>
    </location>
</feature>
<dbReference type="InterPro" id="IPR002528">
    <property type="entry name" value="MATE_fam"/>
</dbReference>
<dbReference type="EMBL" id="JAHRHJ020000006">
    <property type="protein sequence ID" value="KAH9311138.1"/>
    <property type="molecule type" value="Genomic_DNA"/>
</dbReference>
<keyword evidence="3 6" id="KW-0812">Transmembrane</keyword>
<feature type="transmembrane region" description="Helical" evidence="6">
    <location>
        <begin position="414"/>
        <end position="433"/>
    </location>
</feature>
<feature type="transmembrane region" description="Helical" evidence="6">
    <location>
        <begin position="380"/>
        <end position="402"/>
    </location>
</feature>
<feature type="transmembrane region" description="Helical" evidence="6">
    <location>
        <begin position="86"/>
        <end position="105"/>
    </location>
</feature>
<evidence type="ECO:0000256" key="3">
    <source>
        <dbReference type="ARBA" id="ARBA00022692"/>
    </source>
</evidence>
<keyword evidence="4 6" id="KW-1133">Transmembrane helix</keyword>
<accession>A0AA38FVW8</accession>
<comment type="caution">
    <text evidence="7">The sequence shown here is derived from an EMBL/GenBank/DDBJ whole genome shotgun (WGS) entry which is preliminary data.</text>
</comment>
<feature type="transmembrane region" description="Helical" evidence="6">
    <location>
        <begin position="338"/>
        <end position="359"/>
    </location>
</feature>
<evidence type="ECO:0000313" key="7">
    <source>
        <dbReference type="EMBL" id="KAH9311138.1"/>
    </source>
</evidence>
<feature type="transmembrane region" description="Helical" evidence="6">
    <location>
        <begin position="227"/>
        <end position="250"/>
    </location>
</feature>
<dbReference type="GO" id="GO:0015297">
    <property type="term" value="F:antiporter activity"/>
    <property type="evidence" value="ECO:0007669"/>
    <property type="project" value="InterPro"/>
</dbReference>
<evidence type="ECO:0000313" key="8">
    <source>
        <dbReference type="Proteomes" id="UP000824469"/>
    </source>
</evidence>
<feature type="transmembrane region" description="Helical" evidence="6">
    <location>
        <begin position="480"/>
        <end position="501"/>
    </location>
</feature>
<dbReference type="Pfam" id="PF01554">
    <property type="entry name" value="MatE"/>
    <property type="match status" value="2"/>
</dbReference>
<dbReference type="PANTHER" id="PTHR11206">
    <property type="entry name" value="MULTIDRUG RESISTANCE PROTEIN"/>
    <property type="match status" value="1"/>
</dbReference>
<name>A0AA38FVW8_TAXCH</name>
<reference evidence="7 8" key="1">
    <citation type="journal article" date="2021" name="Nat. Plants">
        <title>The Taxus genome provides insights into paclitaxel biosynthesis.</title>
        <authorList>
            <person name="Xiong X."/>
            <person name="Gou J."/>
            <person name="Liao Q."/>
            <person name="Li Y."/>
            <person name="Zhou Q."/>
            <person name="Bi G."/>
            <person name="Li C."/>
            <person name="Du R."/>
            <person name="Wang X."/>
            <person name="Sun T."/>
            <person name="Guo L."/>
            <person name="Liang H."/>
            <person name="Lu P."/>
            <person name="Wu Y."/>
            <person name="Zhang Z."/>
            <person name="Ro D.K."/>
            <person name="Shang Y."/>
            <person name="Huang S."/>
            <person name="Yan J."/>
        </authorList>
    </citation>
    <scope>NUCLEOTIDE SEQUENCE [LARGE SCALE GENOMIC DNA]</scope>
    <source>
        <strain evidence="7">Ta-2019</strain>
    </source>
</reference>
<comment type="subcellular location">
    <subcellularLocation>
        <location evidence="1">Membrane</location>
        <topology evidence="1">Multi-pass membrane protein</topology>
    </subcellularLocation>
</comment>
<feature type="transmembrane region" description="Helical" evidence="6">
    <location>
        <begin position="117"/>
        <end position="140"/>
    </location>
</feature>
<dbReference type="InterPro" id="IPR045069">
    <property type="entry name" value="MATE_euk"/>
</dbReference>
<protein>
    <recommendedName>
        <fullName evidence="6">Protein DETOXIFICATION</fullName>
    </recommendedName>
    <alternativeName>
        <fullName evidence="6">Multidrug and toxic compound extrusion protein</fullName>
    </alternativeName>
</protein>
<dbReference type="CDD" id="cd13132">
    <property type="entry name" value="MATE_eukaryotic"/>
    <property type="match status" value="1"/>
</dbReference>
<dbReference type="OMA" id="HRWATMF"/>
<dbReference type="NCBIfam" id="TIGR00797">
    <property type="entry name" value="matE"/>
    <property type="match status" value="1"/>
</dbReference>
<dbReference type="Proteomes" id="UP000824469">
    <property type="component" value="Unassembled WGS sequence"/>
</dbReference>
<keyword evidence="5 6" id="KW-0472">Membrane</keyword>